<keyword evidence="3" id="KW-0325">Glycoprotein</keyword>
<gene>
    <name evidence="6" type="ORF">SHERM_20460</name>
</gene>
<comment type="caution">
    <text evidence="6">The sequence shown here is derived from an EMBL/GenBank/DDBJ whole genome shotgun (WGS) entry which is preliminary data.</text>
</comment>
<dbReference type="InterPro" id="IPR057670">
    <property type="entry name" value="SH3_retrovirus"/>
</dbReference>
<feature type="non-terminal residue" evidence="6">
    <location>
        <position position="1"/>
    </location>
</feature>
<dbReference type="Proteomes" id="UP001153555">
    <property type="component" value="Unassembled WGS sequence"/>
</dbReference>
<feature type="region of interest" description="Disordered" evidence="4">
    <location>
        <begin position="727"/>
        <end position="781"/>
    </location>
</feature>
<dbReference type="Pfam" id="PF13976">
    <property type="entry name" value="gag_pre-integrs"/>
    <property type="match status" value="1"/>
</dbReference>
<feature type="domain" description="Integrase catalytic" evidence="5">
    <location>
        <begin position="487"/>
        <end position="651"/>
    </location>
</feature>
<dbReference type="GO" id="GO:0003676">
    <property type="term" value="F:nucleic acid binding"/>
    <property type="evidence" value="ECO:0007669"/>
    <property type="project" value="InterPro"/>
</dbReference>
<dbReference type="InterPro" id="IPR054722">
    <property type="entry name" value="PolX-like_BBD"/>
</dbReference>
<name>A0A9N7N5T1_STRHE</name>
<proteinExistence type="predicted"/>
<dbReference type="GO" id="GO:0008168">
    <property type="term" value="F:methyltransferase activity"/>
    <property type="evidence" value="ECO:0007669"/>
    <property type="project" value="UniProtKB-KW"/>
</dbReference>
<dbReference type="InterPro" id="IPR036397">
    <property type="entry name" value="RNaseH_sf"/>
</dbReference>
<dbReference type="PANTHER" id="PTHR42648:SF26">
    <property type="entry name" value="INTEGRASE CATALYTIC DOMAIN-CONTAINING PROTEIN"/>
    <property type="match status" value="1"/>
</dbReference>
<dbReference type="EMBL" id="CACSLK010024540">
    <property type="protein sequence ID" value="CAA0823296.1"/>
    <property type="molecule type" value="Genomic_DNA"/>
</dbReference>
<dbReference type="GO" id="GO:0015074">
    <property type="term" value="P:DNA integration"/>
    <property type="evidence" value="ECO:0007669"/>
    <property type="project" value="InterPro"/>
</dbReference>
<dbReference type="PANTHER" id="PTHR42648">
    <property type="entry name" value="TRANSPOSASE, PUTATIVE-RELATED"/>
    <property type="match status" value="1"/>
</dbReference>
<accession>A0A9N7N5T1</accession>
<dbReference type="InterPro" id="IPR025724">
    <property type="entry name" value="GAG-pre-integrase_dom"/>
</dbReference>
<dbReference type="Pfam" id="PF10536">
    <property type="entry name" value="PMD"/>
    <property type="match status" value="1"/>
</dbReference>
<dbReference type="InterPro" id="IPR004159">
    <property type="entry name" value="Put_SAM_MeTrfase"/>
</dbReference>
<dbReference type="SUPFAM" id="SSF53098">
    <property type="entry name" value="Ribonuclease H-like"/>
    <property type="match status" value="1"/>
</dbReference>
<dbReference type="InterPro" id="IPR001584">
    <property type="entry name" value="Integrase_cat-core"/>
</dbReference>
<dbReference type="AlphaFoldDB" id="A0A9N7N5T1"/>
<dbReference type="InterPro" id="IPR012337">
    <property type="entry name" value="RNaseH-like_sf"/>
</dbReference>
<dbReference type="PROSITE" id="PS50994">
    <property type="entry name" value="INTEGRASE"/>
    <property type="match status" value="1"/>
</dbReference>
<evidence type="ECO:0000259" key="5">
    <source>
        <dbReference type="PROSITE" id="PS50994"/>
    </source>
</evidence>
<keyword evidence="1 6" id="KW-0808">Transferase</keyword>
<feature type="compositionally biased region" description="Low complexity" evidence="4">
    <location>
        <begin position="747"/>
        <end position="781"/>
    </location>
</feature>
<protein>
    <submittedName>
        <fullName evidence="6">Probable methyltransferase PMT13</fullName>
    </submittedName>
</protein>
<dbReference type="GO" id="GO:0006508">
    <property type="term" value="P:proteolysis"/>
    <property type="evidence" value="ECO:0007669"/>
    <property type="project" value="UniProtKB-KW"/>
</dbReference>
<organism evidence="6 7">
    <name type="scientific">Striga hermonthica</name>
    <name type="common">Purple witchweed</name>
    <name type="synonym">Buchnera hermonthica</name>
    <dbReference type="NCBI Taxonomy" id="68872"/>
    <lineage>
        <taxon>Eukaryota</taxon>
        <taxon>Viridiplantae</taxon>
        <taxon>Streptophyta</taxon>
        <taxon>Embryophyta</taxon>
        <taxon>Tracheophyta</taxon>
        <taxon>Spermatophyta</taxon>
        <taxon>Magnoliopsida</taxon>
        <taxon>eudicotyledons</taxon>
        <taxon>Gunneridae</taxon>
        <taxon>Pentapetalae</taxon>
        <taxon>asterids</taxon>
        <taxon>lamiids</taxon>
        <taxon>Lamiales</taxon>
        <taxon>Orobanchaceae</taxon>
        <taxon>Buchnereae</taxon>
        <taxon>Striga</taxon>
    </lineage>
</organism>
<dbReference type="Pfam" id="PF22936">
    <property type="entry name" value="Pol_BBD"/>
    <property type="match status" value="1"/>
</dbReference>
<evidence type="ECO:0000256" key="3">
    <source>
        <dbReference type="ARBA" id="ARBA00023180"/>
    </source>
</evidence>
<sequence>DNHRSQAVYDDLEGYRHGAIKTRRFDNQFWKALAVQNYKVWEVIERTGFGPLFRMGRISTKNSLITCLVERWRPETNTFHFDFGEATITLQDIHVLFGLPVDGTPCWGQTINHEPHTWQEHCADYLGFEPSVQHRHTRQWRLLDSITVAFFTAVLLFFSWCSPRSATRLWPPGERRCCAWMRATAGGWWRWWTSAGWGRPMLALSDMVDRMPCEDPRINSQLSREMNFYEEGHCPRSEEAPLCLIPPPEGSTQSSVMFAAKDNNPEIDWYPDSGASHQVTNDFSNLSVASDYSGQNKLQIGNGAGLDISHVGKGSFLSQTNCHTKHHTFKLNNLLHVPEIAKNLISVAQFAKDNHVFFEFFPTFCTVKDQVSGQVLLKGILRDGLYTFKLNRVKSRSEEFQELSDKSRKSVIMRKHDVAVPVRQVYVARCSKSIELWHKRLGHPSFDVTRKALNDCNLPYVNNKIPFCSDCAIAKTHRLPFTQSSHVSHHPLQLIHTDLWGPAPIKSTSGSQYYVAFIDDYSKYTLIYFLKQKSDTLTAFAHFKNFVENQLNHKIKMVQSDGGTEFKPLSTLFNEAGIHHRISCPHTPQQNGLVERKHRQIVEVALSLFSQSNVPKRFWEECFSSAVYLINRIPNKTISFKTPFSHLFGHFPDYNHLRVFGCAAYPHLRPYVHDKLELRSQQGVFLGYSSQYKGYKVLLKNHKVIISRDVVFNENLLPYMISKQTEQSNLHTPQTSTHPPPHIVLDSPNSTSPNNTTTPIPTNDIQTSPPSTPSHTHTTRN</sequence>
<dbReference type="GO" id="GO:0008233">
    <property type="term" value="F:peptidase activity"/>
    <property type="evidence" value="ECO:0007669"/>
    <property type="project" value="UniProtKB-KW"/>
</dbReference>
<dbReference type="OrthoDB" id="1938465at2759"/>
<evidence type="ECO:0000313" key="6">
    <source>
        <dbReference type="EMBL" id="CAA0823296.1"/>
    </source>
</evidence>
<feature type="non-terminal residue" evidence="6">
    <location>
        <position position="781"/>
    </location>
</feature>
<keyword evidence="2" id="KW-0645">Protease</keyword>
<dbReference type="InterPro" id="IPR039537">
    <property type="entry name" value="Retrotran_Ty1/copia-like"/>
</dbReference>
<evidence type="ECO:0000256" key="4">
    <source>
        <dbReference type="SAM" id="MobiDB-lite"/>
    </source>
</evidence>
<evidence type="ECO:0000256" key="2">
    <source>
        <dbReference type="ARBA" id="ARBA00022670"/>
    </source>
</evidence>
<dbReference type="InterPro" id="IPR019557">
    <property type="entry name" value="AminoTfrase-like_pln_mobile"/>
</dbReference>
<keyword evidence="7" id="KW-1185">Reference proteome</keyword>
<dbReference type="Gene3D" id="3.30.420.10">
    <property type="entry name" value="Ribonuclease H-like superfamily/Ribonuclease H"/>
    <property type="match status" value="1"/>
</dbReference>
<evidence type="ECO:0000256" key="1">
    <source>
        <dbReference type="ARBA" id="ARBA00022603"/>
    </source>
</evidence>
<dbReference type="Pfam" id="PF03141">
    <property type="entry name" value="Methyltransf_29"/>
    <property type="match status" value="1"/>
</dbReference>
<dbReference type="GO" id="GO:0032259">
    <property type="term" value="P:methylation"/>
    <property type="evidence" value="ECO:0007669"/>
    <property type="project" value="UniProtKB-KW"/>
</dbReference>
<dbReference type="Pfam" id="PF00665">
    <property type="entry name" value="rve"/>
    <property type="match status" value="1"/>
</dbReference>
<evidence type="ECO:0000313" key="7">
    <source>
        <dbReference type="Proteomes" id="UP001153555"/>
    </source>
</evidence>
<keyword evidence="2" id="KW-0378">Hydrolase</keyword>
<dbReference type="Pfam" id="PF25597">
    <property type="entry name" value="SH3_retrovirus"/>
    <property type="match status" value="1"/>
</dbReference>
<keyword evidence="1 6" id="KW-0489">Methyltransferase</keyword>
<reference evidence="6" key="1">
    <citation type="submission" date="2019-12" db="EMBL/GenBank/DDBJ databases">
        <authorList>
            <person name="Scholes J."/>
        </authorList>
    </citation>
    <scope>NUCLEOTIDE SEQUENCE</scope>
</reference>